<dbReference type="Proteomes" id="UP000233387">
    <property type="component" value="Unassembled WGS sequence"/>
</dbReference>
<dbReference type="RefSeq" id="WP_101358717.1">
    <property type="nucleotide sequence ID" value="NZ_NKXO01000020.1"/>
</dbReference>
<name>A0A2N3IGD4_9BACT</name>
<evidence type="ECO:0000313" key="1">
    <source>
        <dbReference type="EMBL" id="PKQ69293.1"/>
    </source>
</evidence>
<protein>
    <submittedName>
        <fullName evidence="1">Uncharacterized protein</fullName>
    </submittedName>
</protein>
<dbReference type="AlphaFoldDB" id="A0A2N3IGD4"/>
<accession>A0A2N3IGD4</accession>
<dbReference type="OrthoDB" id="978343at2"/>
<dbReference type="EMBL" id="NKXO01000020">
    <property type="protein sequence ID" value="PKQ69293.1"/>
    <property type="molecule type" value="Genomic_DNA"/>
</dbReference>
<reference evidence="1 2" key="1">
    <citation type="submission" date="2017-06" db="EMBL/GenBank/DDBJ databases">
        <title>Raineya orbicola gen. nov., sp. nov. a slightly thermophilic bacterium of the phylum Bacteroidetes and the description of Raineyaceae fam. nov.</title>
        <authorList>
            <person name="Albuquerque L."/>
            <person name="Polonia A.R.M."/>
            <person name="Barroso C."/>
            <person name="Froufe H.J.C."/>
            <person name="Lage O."/>
            <person name="Lobo-Da-Cunha A."/>
            <person name="Egas C."/>
            <person name="Da Costa M.S."/>
        </authorList>
    </citation>
    <scope>NUCLEOTIDE SEQUENCE [LARGE SCALE GENOMIC DNA]</scope>
    <source>
        <strain evidence="1 2">SPSPC-11</strain>
    </source>
</reference>
<sequence>MERKLIFFVLVIGILGACKKKDPTPQYNLIFKFKFNPNQERLDNFGNRATIPAGNAGQSPQFNWLTAHYFELAPTAFTQIGQGTILYHASETTLGGETAIDFDKSVFKKEDEIYLSVPLSQIAPKTYEYLRISFAYQNYDITFRVNGVDYIGTVASFVGYNTYIRDVKIKNQTISVNANKKQGFWAFETLTGVLQGQAPGTTVPNPIAATSPIPPGSCVVTAKFDTPLQITGQENKNIIITVSVSNNKSFEWKDNNGNGHFEPTLGETVVDMGIRGMKMIVE</sequence>
<evidence type="ECO:0000313" key="2">
    <source>
        <dbReference type="Proteomes" id="UP000233387"/>
    </source>
</evidence>
<comment type="caution">
    <text evidence="1">The sequence shown here is derived from an EMBL/GenBank/DDBJ whole genome shotgun (WGS) entry which is preliminary data.</text>
</comment>
<keyword evidence="2" id="KW-1185">Reference proteome</keyword>
<organism evidence="1 2">
    <name type="scientific">Raineya orbicola</name>
    <dbReference type="NCBI Taxonomy" id="2016530"/>
    <lineage>
        <taxon>Bacteria</taxon>
        <taxon>Pseudomonadati</taxon>
        <taxon>Bacteroidota</taxon>
        <taxon>Cytophagia</taxon>
        <taxon>Cytophagales</taxon>
        <taxon>Raineyaceae</taxon>
        <taxon>Raineya</taxon>
    </lineage>
</organism>
<dbReference type="PROSITE" id="PS51257">
    <property type="entry name" value="PROKAR_LIPOPROTEIN"/>
    <property type="match status" value="1"/>
</dbReference>
<proteinExistence type="predicted"/>
<gene>
    <name evidence="1" type="ORF">Rain11_1446</name>
</gene>